<dbReference type="STRING" id="537013.CLOSTMETH_01138"/>
<evidence type="ECO:0000313" key="1">
    <source>
        <dbReference type="EMBL" id="EEG31196.1"/>
    </source>
</evidence>
<dbReference type="AlphaFoldDB" id="C0EBC0"/>
<accession>C0EBC0</accession>
<gene>
    <name evidence="1" type="ORF">CLOSTMETH_01138</name>
</gene>
<dbReference type="EMBL" id="ACEC01000041">
    <property type="protein sequence ID" value="EEG31196.1"/>
    <property type="molecule type" value="Genomic_DNA"/>
</dbReference>
<dbReference type="Proteomes" id="UP000003340">
    <property type="component" value="Unassembled WGS sequence"/>
</dbReference>
<organism evidence="1 2">
    <name type="scientific">[Clostridium] methylpentosum DSM 5476</name>
    <dbReference type="NCBI Taxonomy" id="537013"/>
    <lineage>
        <taxon>Bacteria</taxon>
        <taxon>Bacillati</taxon>
        <taxon>Bacillota</taxon>
        <taxon>Clostridia</taxon>
        <taxon>Eubacteriales</taxon>
        <taxon>Oscillospiraceae</taxon>
        <taxon>Oscillospiraceae incertae sedis</taxon>
    </lineage>
</organism>
<name>C0EBC0_9FIRM</name>
<keyword evidence="2" id="KW-1185">Reference proteome</keyword>
<protein>
    <submittedName>
        <fullName evidence="1">Uncharacterized protein</fullName>
    </submittedName>
</protein>
<reference evidence="1 2" key="2">
    <citation type="submission" date="2009-02" db="EMBL/GenBank/DDBJ databases">
        <title>Draft genome sequence of Clostridium methylpentosum (DSM 5476).</title>
        <authorList>
            <person name="Sudarsanam P."/>
            <person name="Ley R."/>
            <person name="Guruge J."/>
            <person name="Turnbaugh P.J."/>
            <person name="Mahowald M."/>
            <person name="Liep D."/>
            <person name="Gordon J."/>
        </authorList>
    </citation>
    <scope>NUCLEOTIDE SEQUENCE [LARGE SCALE GENOMIC DNA]</scope>
    <source>
        <strain evidence="1 2">DSM 5476</strain>
    </source>
</reference>
<evidence type="ECO:0000313" key="2">
    <source>
        <dbReference type="Proteomes" id="UP000003340"/>
    </source>
</evidence>
<comment type="caution">
    <text evidence="1">The sequence shown here is derived from an EMBL/GenBank/DDBJ whole genome shotgun (WGS) entry which is preliminary data.</text>
</comment>
<sequence>MLRLKKSSPFFKQNDYFLPGMAKLSLAATTASATKIFMGVRTRCP</sequence>
<reference evidence="1 2" key="1">
    <citation type="submission" date="2009-01" db="EMBL/GenBank/DDBJ databases">
        <authorList>
            <person name="Fulton L."/>
            <person name="Clifton S."/>
            <person name="Fulton B."/>
            <person name="Xu J."/>
            <person name="Minx P."/>
            <person name="Pepin K.H."/>
            <person name="Johnson M."/>
            <person name="Bhonagiri V."/>
            <person name="Nash W.E."/>
            <person name="Mardis E.R."/>
            <person name="Wilson R.K."/>
        </authorList>
    </citation>
    <scope>NUCLEOTIDE SEQUENCE [LARGE SCALE GENOMIC DNA]</scope>
    <source>
        <strain evidence="1 2">DSM 5476</strain>
    </source>
</reference>
<dbReference type="HOGENOM" id="CLU_3198141_0_0_9"/>
<proteinExistence type="predicted"/>